<name>A0AAE0V6L1_9TELE</name>
<dbReference type="Gene3D" id="2.10.25.10">
    <property type="entry name" value="Laminin"/>
    <property type="match status" value="1"/>
</dbReference>
<dbReference type="GO" id="GO:0005886">
    <property type="term" value="C:plasma membrane"/>
    <property type="evidence" value="ECO:0007669"/>
    <property type="project" value="TreeGrafter"/>
</dbReference>
<dbReference type="GO" id="GO:0042813">
    <property type="term" value="F:Wnt receptor activity"/>
    <property type="evidence" value="ECO:0007669"/>
    <property type="project" value="TreeGrafter"/>
</dbReference>
<dbReference type="GO" id="GO:0060070">
    <property type="term" value="P:canonical Wnt signaling pathway"/>
    <property type="evidence" value="ECO:0007669"/>
    <property type="project" value="TreeGrafter"/>
</dbReference>
<dbReference type="EMBL" id="JAUCMX010000005">
    <property type="protein sequence ID" value="KAK3545611.1"/>
    <property type="molecule type" value="Genomic_DNA"/>
</dbReference>
<organism evidence="2 3">
    <name type="scientific">Hemibagrus guttatus</name>
    <dbReference type="NCBI Taxonomy" id="175788"/>
    <lineage>
        <taxon>Eukaryota</taxon>
        <taxon>Metazoa</taxon>
        <taxon>Chordata</taxon>
        <taxon>Craniata</taxon>
        <taxon>Vertebrata</taxon>
        <taxon>Euteleostomi</taxon>
        <taxon>Actinopterygii</taxon>
        <taxon>Neopterygii</taxon>
        <taxon>Teleostei</taxon>
        <taxon>Ostariophysi</taxon>
        <taxon>Siluriformes</taxon>
        <taxon>Bagridae</taxon>
        <taxon>Hemibagrus</taxon>
    </lineage>
</organism>
<dbReference type="InterPro" id="IPR000033">
    <property type="entry name" value="LDLR_classB_rpt"/>
</dbReference>
<dbReference type="AlphaFoldDB" id="A0AAE0V6L1"/>
<sequence length="340" mass="36545">MAVVVSLGLDRSGMKFVLTIHMDRVYWTDREKEAVYSANRLTGQDVTSLAERLKDPHDIVVFHQLSQPQAADSCDLAGMSNGGCAFLCLRAPQISAHSPKYTCACPDGEELSPDTRLCIPIQNITVTPTFPSFPPNSSTVESEAVTEAVMEAGVAVVTSEVSVSSEVVTFQENIAPSEPTLNITAASTQIPTVLLSTATGETNNLSHHSGNELFLLGYSVPVAVLGVGIPIVAFVLLLSASCLIYRNWRLRSTKSMNFDNPVYRKSTGETEEDEIHIGRSEGLATHHHPYPVPVVGTATCPPFIALPLGGAVTDPVPHWYTEPPTITSAKMYGKPVESVP</sequence>
<reference evidence="2" key="1">
    <citation type="submission" date="2023-06" db="EMBL/GenBank/DDBJ databases">
        <title>Male Hemibagrus guttatus genome.</title>
        <authorList>
            <person name="Bian C."/>
        </authorList>
    </citation>
    <scope>NUCLEOTIDE SEQUENCE</scope>
    <source>
        <strain evidence="2">Male_cb2023</strain>
        <tissue evidence="2">Muscle</tissue>
    </source>
</reference>
<dbReference type="InterPro" id="IPR050778">
    <property type="entry name" value="Cueball_EGF_LRP_Nidogen"/>
</dbReference>
<dbReference type="PANTHER" id="PTHR46513">
    <property type="entry name" value="VITELLOGENIN RECEPTOR-LIKE PROTEIN-RELATED-RELATED"/>
    <property type="match status" value="1"/>
</dbReference>
<evidence type="ECO:0000256" key="1">
    <source>
        <dbReference type="SAM" id="Phobius"/>
    </source>
</evidence>
<dbReference type="SUPFAM" id="SSF57196">
    <property type="entry name" value="EGF/Laminin"/>
    <property type="match status" value="1"/>
</dbReference>
<dbReference type="Pfam" id="PF00058">
    <property type="entry name" value="Ldl_recept_b"/>
    <property type="match status" value="1"/>
</dbReference>
<proteinExistence type="predicted"/>
<dbReference type="PANTHER" id="PTHR46513:SF13">
    <property type="entry name" value="EGF-LIKE DOMAIN-CONTAINING PROTEIN"/>
    <property type="match status" value="1"/>
</dbReference>
<keyword evidence="1" id="KW-0472">Membrane</keyword>
<evidence type="ECO:0000313" key="2">
    <source>
        <dbReference type="EMBL" id="KAK3545611.1"/>
    </source>
</evidence>
<protein>
    <recommendedName>
        <fullName evidence="4">Low-density lipoprotein receptor-related protein 8</fullName>
    </recommendedName>
</protein>
<dbReference type="Proteomes" id="UP001274896">
    <property type="component" value="Unassembled WGS sequence"/>
</dbReference>
<gene>
    <name evidence="2" type="ORF">QTP70_008243</name>
</gene>
<dbReference type="GO" id="GO:0017147">
    <property type="term" value="F:Wnt-protein binding"/>
    <property type="evidence" value="ECO:0007669"/>
    <property type="project" value="TreeGrafter"/>
</dbReference>
<evidence type="ECO:0000313" key="3">
    <source>
        <dbReference type="Proteomes" id="UP001274896"/>
    </source>
</evidence>
<feature type="transmembrane region" description="Helical" evidence="1">
    <location>
        <begin position="213"/>
        <end position="245"/>
    </location>
</feature>
<keyword evidence="1" id="KW-1133">Transmembrane helix</keyword>
<dbReference type="InterPro" id="IPR011042">
    <property type="entry name" value="6-blade_b-propeller_TolB-like"/>
</dbReference>
<dbReference type="Gene3D" id="2.120.10.30">
    <property type="entry name" value="TolB, C-terminal domain"/>
    <property type="match status" value="1"/>
</dbReference>
<evidence type="ECO:0008006" key="4">
    <source>
        <dbReference type="Google" id="ProtNLM"/>
    </source>
</evidence>
<keyword evidence="3" id="KW-1185">Reference proteome</keyword>
<comment type="caution">
    <text evidence="2">The sequence shown here is derived from an EMBL/GenBank/DDBJ whole genome shotgun (WGS) entry which is preliminary data.</text>
</comment>
<keyword evidence="1" id="KW-0812">Transmembrane</keyword>
<accession>A0AAE0V6L1</accession>